<dbReference type="HOGENOM" id="CLU_2326496_0_0_1"/>
<dbReference type="InParanoid" id="L7JXL9"/>
<reference evidence="2 3" key="1">
    <citation type="journal article" date="2012" name="PLoS Pathog.">
        <title>The genome of the obligate intracellular parasite Trachipleistophora hominis: new insights into microsporidian genome dynamics and reductive evolution.</title>
        <authorList>
            <person name="Heinz E."/>
            <person name="Williams T.A."/>
            <person name="Nakjang S."/>
            <person name="Noel C.J."/>
            <person name="Swan D.C."/>
            <person name="Goldberg A.V."/>
            <person name="Harris S.R."/>
            <person name="Weinmaier T."/>
            <person name="Markert S."/>
            <person name="Becher D."/>
            <person name="Bernhardt J."/>
            <person name="Dagan T."/>
            <person name="Hacker C."/>
            <person name="Lucocq J.M."/>
            <person name="Schweder T."/>
            <person name="Rattei T."/>
            <person name="Hall N."/>
            <person name="Hirt R.P."/>
            <person name="Embley T.M."/>
        </authorList>
    </citation>
    <scope>NUCLEOTIDE SEQUENCE [LARGE SCALE GENOMIC DNA]</scope>
</reference>
<evidence type="ECO:0000313" key="3">
    <source>
        <dbReference type="Proteomes" id="UP000011185"/>
    </source>
</evidence>
<name>L7JXL9_TRAHO</name>
<organism evidence="2 3">
    <name type="scientific">Trachipleistophora hominis</name>
    <name type="common">Microsporidian parasite</name>
    <dbReference type="NCBI Taxonomy" id="72359"/>
    <lineage>
        <taxon>Eukaryota</taxon>
        <taxon>Fungi</taxon>
        <taxon>Fungi incertae sedis</taxon>
        <taxon>Microsporidia</taxon>
        <taxon>Pleistophoridae</taxon>
        <taxon>Trachipleistophora</taxon>
    </lineage>
</organism>
<gene>
    <name evidence="2" type="ORF">THOM_0958</name>
</gene>
<keyword evidence="1" id="KW-1133">Transmembrane helix</keyword>
<evidence type="ECO:0000256" key="1">
    <source>
        <dbReference type="SAM" id="Phobius"/>
    </source>
</evidence>
<keyword evidence="3" id="KW-1185">Reference proteome</keyword>
<dbReference type="EMBL" id="JH993883">
    <property type="protein sequence ID" value="ELQ76070.1"/>
    <property type="molecule type" value="Genomic_DNA"/>
</dbReference>
<sequence>VIEHYQHSMPHTKLKPLDEVIEMTDLANIDARDIMYELKNQREKLEGIESKNRITKGLLRSADELSNKIFRRKRIIGVVMVMMVIFIVVSYVIYKIRGI</sequence>
<dbReference type="AlphaFoldDB" id="L7JXL9"/>
<accession>L7JXL9</accession>
<keyword evidence="1" id="KW-0812">Transmembrane</keyword>
<dbReference type="Proteomes" id="UP000011185">
    <property type="component" value="Unassembled WGS sequence"/>
</dbReference>
<evidence type="ECO:0000313" key="2">
    <source>
        <dbReference type="EMBL" id="ELQ76070.1"/>
    </source>
</evidence>
<proteinExistence type="predicted"/>
<dbReference type="VEuPathDB" id="MicrosporidiaDB:THOM_0958"/>
<feature type="non-terminal residue" evidence="2">
    <location>
        <position position="1"/>
    </location>
</feature>
<keyword evidence="1" id="KW-0472">Membrane</keyword>
<feature type="transmembrane region" description="Helical" evidence="1">
    <location>
        <begin position="75"/>
        <end position="94"/>
    </location>
</feature>
<protein>
    <submittedName>
        <fullName evidence="2">Uncharacterized protein</fullName>
    </submittedName>
</protein>